<keyword evidence="1" id="KW-0238">DNA-binding</keyword>
<dbReference type="GO" id="GO:0003677">
    <property type="term" value="F:DNA binding"/>
    <property type="evidence" value="ECO:0007669"/>
    <property type="project" value="UniProtKB-KW"/>
</dbReference>
<evidence type="ECO:0000313" key="2">
    <source>
        <dbReference type="Proteomes" id="UP000266327"/>
    </source>
</evidence>
<comment type="caution">
    <text evidence="1">The sequence shown here is derived from an EMBL/GenBank/DDBJ whole genome shotgun (WGS) entry which is preliminary data.</text>
</comment>
<reference evidence="2" key="1">
    <citation type="submission" date="2018-09" db="EMBL/GenBank/DDBJ databases">
        <authorList>
            <person name="Zhu H."/>
        </authorList>
    </citation>
    <scope>NUCLEOTIDE SEQUENCE [LARGE SCALE GENOMIC DNA]</scope>
    <source>
        <strain evidence="2">K1S02-23</strain>
    </source>
</reference>
<dbReference type="RefSeq" id="WP_119784583.1">
    <property type="nucleotide sequence ID" value="NZ_QYUQ01000002.1"/>
</dbReference>
<dbReference type="SUPFAM" id="SSF89447">
    <property type="entry name" value="AbrB/MazE/MraZ-like"/>
    <property type="match status" value="1"/>
</dbReference>
<dbReference type="InterPro" id="IPR037914">
    <property type="entry name" value="SpoVT-AbrB_sf"/>
</dbReference>
<gene>
    <name evidence="1" type="ORF">D3878_05680</name>
</gene>
<dbReference type="OrthoDB" id="5459182at2"/>
<keyword evidence="2" id="KW-1185">Reference proteome</keyword>
<sequence>MHALRLTRIGSQLAIVLPPDVLGQYALQEGDTVYLSCGPGGAELAASLEGPGLFSADPATVEQLHAGHEFMRDFHAAFRALAR</sequence>
<accession>A0A3A3FY70</accession>
<dbReference type="AlphaFoldDB" id="A0A3A3FY70"/>
<protein>
    <submittedName>
        <fullName evidence="1">AbrB/MazE/SpoVT family DNA-binding domain-containing protein</fullName>
    </submittedName>
</protein>
<proteinExistence type="predicted"/>
<organism evidence="1 2">
    <name type="scientific">Noviherbaspirillum sedimenti</name>
    <dbReference type="NCBI Taxonomy" id="2320865"/>
    <lineage>
        <taxon>Bacteria</taxon>
        <taxon>Pseudomonadati</taxon>
        <taxon>Pseudomonadota</taxon>
        <taxon>Betaproteobacteria</taxon>
        <taxon>Burkholderiales</taxon>
        <taxon>Oxalobacteraceae</taxon>
        <taxon>Noviherbaspirillum</taxon>
    </lineage>
</organism>
<evidence type="ECO:0000313" key="1">
    <source>
        <dbReference type="EMBL" id="RJG01133.1"/>
    </source>
</evidence>
<dbReference type="Proteomes" id="UP000266327">
    <property type="component" value="Unassembled WGS sequence"/>
</dbReference>
<dbReference type="EMBL" id="QYUQ01000002">
    <property type="protein sequence ID" value="RJG01133.1"/>
    <property type="molecule type" value="Genomic_DNA"/>
</dbReference>
<name>A0A3A3FY70_9BURK</name>